<evidence type="ECO:0000313" key="1">
    <source>
        <dbReference type="EMBL" id="CAI6330885.1"/>
    </source>
</evidence>
<organism evidence="1 2">
    <name type="scientific">Periconia digitata</name>
    <dbReference type="NCBI Taxonomy" id="1303443"/>
    <lineage>
        <taxon>Eukaryota</taxon>
        <taxon>Fungi</taxon>
        <taxon>Dikarya</taxon>
        <taxon>Ascomycota</taxon>
        <taxon>Pezizomycotina</taxon>
        <taxon>Dothideomycetes</taxon>
        <taxon>Pleosporomycetidae</taxon>
        <taxon>Pleosporales</taxon>
        <taxon>Massarineae</taxon>
        <taxon>Periconiaceae</taxon>
        <taxon>Periconia</taxon>
    </lineage>
</organism>
<dbReference type="AlphaFoldDB" id="A0A9W4UBM4"/>
<proteinExistence type="predicted"/>
<dbReference type="Proteomes" id="UP001152607">
    <property type="component" value="Unassembled WGS sequence"/>
</dbReference>
<reference evidence="1" key="1">
    <citation type="submission" date="2023-01" db="EMBL/GenBank/DDBJ databases">
        <authorList>
            <person name="Van Ghelder C."/>
            <person name="Rancurel C."/>
        </authorList>
    </citation>
    <scope>NUCLEOTIDE SEQUENCE</scope>
    <source>
        <strain evidence="1">CNCM I-4278</strain>
    </source>
</reference>
<name>A0A9W4UBM4_9PLEO</name>
<accession>A0A9W4UBM4</accession>
<protein>
    <submittedName>
        <fullName evidence="1">Uncharacterized protein</fullName>
    </submittedName>
</protein>
<evidence type="ECO:0000313" key="2">
    <source>
        <dbReference type="Proteomes" id="UP001152607"/>
    </source>
</evidence>
<keyword evidence="2" id="KW-1185">Reference proteome</keyword>
<comment type="caution">
    <text evidence="1">The sequence shown here is derived from an EMBL/GenBank/DDBJ whole genome shotgun (WGS) entry which is preliminary data.</text>
</comment>
<dbReference type="EMBL" id="CAOQHR010000002">
    <property type="protein sequence ID" value="CAI6330885.1"/>
    <property type="molecule type" value="Genomic_DNA"/>
</dbReference>
<gene>
    <name evidence="1" type="ORF">PDIGIT_LOCUS4328</name>
</gene>
<sequence length="66" mass="7310">MQYIAVQTFIYTSGRPSKAAKLINENPGRGPVVARLQAYFAGLCSFHKRCLGSSLPGFLLWIITHI</sequence>